<feature type="domain" description="SnoaL-like" evidence="1">
    <location>
        <begin position="21"/>
        <end position="91"/>
    </location>
</feature>
<dbReference type="Gene3D" id="3.10.450.50">
    <property type="match status" value="1"/>
</dbReference>
<evidence type="ECO:0000313" key="3">
    <source>
        <dbReference type="Proteomes" id="UP001595698"/>
    </source>
</evidence>
<accession>A0ABV8F5P6</accession>
<dbReference type="Pfam" id="PF12680">
    <property type="entry name" value="SnoaL_2"/>
    <property type="match status" value="1"/>
</dbReference>
<dbReference type="EMBL" id="JBHSBC010000023">
    <property type="protein sequence ID" value="MFC3983226.1"/>
    <property type="molecule type" value="Genomic_DNA"/>
</dbReference>
<dbReference type="Proteomes" id="UP001595698">
    <property type="component" value="Unassembled WGS sequence"/>
</dbReference>
<organism evidence="2 3">
    <name type="scientific">Streptosporangium jomthongense</name>
    <dbReference type="NCBI Taxonomy" id="1193683"/>
    <lineage>
        <taxon>Bacteria</taxon>
        <taxon>Bacillati</taxon>
        <taxon>Actinomycetota</taxon>
        <taxon>Actinomycetes</taxon>
        <taxon>Streptosporangiales</taxon>
        <taxon>Streptosporangiaceae</taxon>
        <taxon>Streptosporangium</taxon>
    </lineage>
</organism>
<evidence type="ECO:0000259" key="1">
    <source>
        <dbReference type="Pfam" id="PF12680"/>
    </source>
</evidence>
<dbReference type="InterPro" id="IPR032710">
    <property type="entry name" value="NTF2-like_dom_sf"/>
</dbReference>
<protein>
    <submittedName>
        <fullName evidence="2">YybH family protein</fullName>
    </submittedName>
</protein>
<comment type="caution">
    <text evidence="2">The sequence shown here is derived from an EMBL/GenBank/DDBJ whole genome shotgun (WGS) entry which is preliminary data.</text>
</comment>
<proteinExistence type="predicted"/>
<dbReference type="RefSeq" id="WP_352010788.1">
    <property type="nucleotide sequence ID" value="NZ_JBHSBC010000023.1"/>
</dbReference>
<sequence>MSVDDVRERAVQPEDLSRFVVERLNAGDVEGLVALYEPDAVLALPGGLLARGADEIRQAYTRLVGDRPVFTPGRRLPALRNGDLALTSVLLPDGGVTVEVARRQSDGTWLWTIDQPDLLGR</sequence>
<gene>
    <name evidence="2" type="ORF">ACFOYY_24055</name>
</gene>
<dbReference type="InterPro" id="IPR037401">
    <property type="entry name" value="SnoaL-like"/>
</dbReference>
<evidence type="ECO:0000313" key="2">
    <source>
        <dbReference type="EMBL" id="MFC3983226.1"/>
    </source>
</evidence>
<reference evidence="3" key="1">
    <citation type="journal article" date="2019" name="Int. J. Syst. Evol. Microbiol.">
        <title>The Global Catalogue of Microorganisms (GCM) 10K type strain sequencing project: providing services to taxonomists for standard genome sequencing and annotation.</title>
        <authorList>
            <consortium name="The Broad Institute Genomics Platform"/>
            <consortium name="The Broad Institute Genome Sequencing Center for Infectious Disease"/>
            <person name="Wu L."/>
            <person name="Ma J."/>
        </authorList>
    </citation>
    <scope>NUCLEOTIDE SEQUENCE [LARGE SCALE GENOMIC DNA]</scope>
    <source>
        <strain evidence="3">TBRC 7912</strain>
    </source>
</reference>
<name>A0ABV8F5P6_9ACTN</name>
<keyword evidence="3" id="KW-1185">Reference proteome</keyword>
<dbReference type="SUPFAM" id="SSF54427">
    <property type="entry name" value="NTF2-like"/>
    <property type="match status" value="1"/>
</dbReference>